<organism evidence="2 3">
    <name type="scientific">Fusibacter ferrireducens</name>
    <dbReference type="NCBI Taxonomy" id="2785058"/>
    <lineage>
        <taxon>Bacteria</taxon>
        <taxon>Bacillati</taxon>
        <taxon>Bacillota</taxon>
        <taxon>Clostridia</taxon>
        <taxon>Eubacteriales</taxon>
        <taxon>Eubacteriales Family XII. Incertae Sedis</taxon>
        <taxon>Fusibacter</taxon>
    </lineage>
</organism>
<reference evidence="2 3" key="1">
    <citation type="submission" date="2020-11" db="EMBL/GenBank/DDBJ databases">
        <title>Fusibacter basophilias sp. nov.</title>
        <authorList>
            <person name="Qiu D."/>
        </authorList>
    </citation>
    <scope>NUCLEOTIDE SEQUENCE [LARGE SCALE GENOMIC DNA]</scope>
    <source>
        <strain evidence="2 3">Q10-2</strain>
    </source>
</reference>
<proteinExistence type="predicted"/>
<gene>
    <name evidence="2" type="ORF">ISU02_14650</name>
</gene>
<evidence type="ECO:0008006" key="4">
    <source>
        <dbReference type="Google" id="ProtNLM"/>
    </source>
</evidence>
<name>A0ABR9ZVA7_9FIRM</name>
<dbReference type="Pfam" id="PF07949">
    <property type="entry name" value="YbbR"/>
    <property type="match status" value="2"/>
</dbReference>
<feature type="region of interest" description="Disordered" evidence="1">
    <location>
        <begin position="436"/>
        <end position="461"/>
    </location>
</feature>
<protein>
    <recommendedName>
        <fullName evidence="4">YbbR domain-containing protein</fullName>
    </recommendedName>
</protein>
<dbReference type="InterPro" id="IPR053154">
    <property type="entry name" value="c-di-AMP_regulator"/>
</dbReference>
<dbReference type="Gene3D" id="2.170.120.30">
    <property type="match status" value="2"/>
</dbReference>
<dbReference type="RefSeq" id="WP_194702589.1">
    <property type="nucleotide sequence ID" value="NZ_JADKNH010000008.1"/>
</dbReference>
<evidence type="ECO:0000256" key="1">
    <source>
        <dbReference type="SAM" id="MobiDB-lite"/>
    </source>
</evidence>
<sequence length="461" mass="51105">MSKKPLKSFSTSLFNGIRWIRNLPRAFFTVNLSHNTGKKLFSLLLAILFWVYVMDQVDPEISKVFENVPIQLINLQELDQNNLKIMNQHDYFVNVEVSGRRNNVINLNSSSIYLWADMRGVKKGTNTISINKTINSEAVMINTIFPSDIVLQVDQIVSLPKPVKVVLNGEYATSIYQETMHVSPDEIKVTGPENIVNTVAYLGGTINISNLTSDMTKDISLVPYNYDGEIVNGVTLDNNYSNVSLKLGKNKTVELKAIVEGEPMEGYQVVAYKTIPESVLIQGDVDKINAINVISPEKIILKGDENASYIIEKDLTLPEGIKRATDDGPIQVEIEIEALQTKEFTFAAKDLPIVNLQENFVTNLAESEQMVTVKVRGIESIIKTLSKSDIHLYLNFSNVDKPGAYKLKVIVSDQDSFNNIVVDPVYIDVDIVDQSESSSNATNGSSSNPTASGNKGTTDTN</sequence>
<dbReference type="PANTHER" id="PTHR37804">
    <property type="entry name" value="CDAA REGULATORY PROTEIN CDAR"/>
    <property type="match status" value="1"/>
</dbReference>
<evidence type="ECO:0000313" key="2">
    <source>
        <dbReference type="EMBL" id="MBF4694358.1"/>
    </source>
</evidence>
<dbReference type="Proteomes" id="UP000614200">
    <property type="component" value="Unassembled WGS sequence"/>
</dbReference>
<dbReference type="PANTHER" id="PTHR37804:SF1">
    <property type="entry name" value="CDAA REGULATORY PROTEIN CDAR"/>
    <property type="match status" value="1"/>
</dbReference>
<dbReference type="Gene3D" id="2.170.120.40">
    <property type="entry name" value="YbbR-like domain"/>
    <property type="match status" value="2"/>
</dbReference>
<evidence type="ECO:0000313" key="3">
    <source>
        <dbReference type="Proteomes" id="UP000614200"/>
    </source>
</evidence>
<accession>A0ABR9ZVA7</accession>
<keyword evidence="3" id="KW-1185">Reference proteome</keyword>
<dbReference type="EMBL" id="JADKNH010000008">
    <property type="protein sequence ID" value="MBF4694358.1"/>
    <property type="molecule type" value="Genomic_DNA"/>
</dbReference>
<comment type="caution">
    <text evidence="2">The sequence shown here is derived from an EMBL/GenBank/DDBJ whole genome shotgun (WGS) entry which is preliminary data.</text>
</comment>
<feature type="compositionally biased region" description="Low complexity" evidence="1">
    <location>
        <begin position="436"/>
        <end position="454"/>
    </location>
</feature>
<dbReference type="InterPro" id="IPR012505">
    <property type="entry name" value="YbbR"/>
</dbReference>